<evidence type="ECO:0000256" key="3">
    <source>
        <dbReference type="ARBA" id="ARBA00022679"/>
    </source>
</evidence>
<evidence type="ECO:0000256" key="6">
    <source>
        <dbReference type="SAM" id="Coils"/>
    </source>
</evidence>
<dbReference type="CDD" id="cd03784">
    <property type="entry name" value="GT1_Gtf-like"/>
    <property type="match status" value="1"/>
</dbReference>
<dbReference type="EMBL" id="MH197414">
    <property type="protein sequence ID" value="QAV53739.1"/>
    <property type="molecule type" value="mRNA"/>
</dbReference>
<dbReference type="FunFam" id="3.40.50.2000:FF:000047">
    <property type="entry name" value="Glycosyltransferase"/>
    <property type="match status" value="1"/>
</dbReference>
<dbReference type="SMR" id="A0A6B7ENQ6"/>
<name>A0A6B7ENQ6_FAGTA</name>
<evidence type="ECO:0000256" key="5">
    <source>
        <dbReference type="RuleBase" id="RU362057"/>
    </source>
</evidence>
<reference evidence="7" key="1">
    <citation type="submission" date="2018-03" db="EMBL/GenBank/DDBJ databases">
        <title>Identification of two glycosyltransferase involved accumulation of rutin in Fagopyrum tataricum.</title>
        <authorList>
            <person name="Yin Q."/>
        </authorList>
    </citation>
    <scope>NUCLEOTIDE SEQUENCE</scope>
</reference>
<dbReference type="SUPFAM" id="SSF53756">
    <property type="entry name" value="UDP-Glycosyltransferase/glycogen phosphorylase"/>
    <property type="match status" value="1"/>
</dbReference>
<keyword evidence="2 4" id="KW-0328">Glycosyltransferase</keyword>
<dbReference type="GO" id="GO:0035251">
    <property type="term" value="F:UDP-glucosyltransferase activity"/>
    <property type="evidence" value="ECO:0007669"/>
    <property type="project" value="TreeGrafter"/>
</dbReference>
<dbReference type="PANTHER" id="PTHR48047">
    <property type="entry name" value="GLYCOSYLTRANSFERASE"/>
    <property type="match status" value="1"/>
</dbReference>
<accession>A0A6B7ENQ6</accession>
<feature type="coiled-coil region" evidence="6">
    <location>
        <begin position="438"/>
        <end position="465"/>
    </location>
</feature>
<sequence length="489" mass="54612">MAAEEPPHVVFFPLMAHGHMIPLFDVARLFTTRGVKATIITTPANAITFSKSDNISLEIIPFPSEEVGLPAGMENFEHVTGDANDLLEKFLNAIVLLESPLESVLERLRPRPICLVSDMFLPWTVDVAARFGIPRVMFHGSGYFGMMVTDALRIHRPHLTVESDDEEFVVPGVPGEVRLTKRKMSPQWKKAVDDGQKTGPAKLMEAAFEAEKKSCGAIMNSFEELEPLYAEHYRKVMGIRSWSVGPVSLCNRNIEEKAARGKKSAIDKHECLRWLDSKPPDSVIYICFGSITNMSTAQLHEIAHGLESSGQNFIWVVKRPGDSKTNGSEEEEWLPSMFEARTKEKGLIIKGWAPQLMILDHVATGGFVTHCGWNSTLEGISAGVRLVTWPVFAEQFLNEMLITDVLRTGVSVGVDRYWDMVVEEASVGREKVEKAVRRVMIGEEAEELRRRAVELKEKALKAVEEGGSSYKGLTNLLEEVGSFHAREEY</sequence>
<dbReference type="PANTHER" id="PTHR48047:SF45">
    <property type="entry name" value="SCOPOLETIN GLUCOSYLTRANSFERASE-LIKE"/>
    <property type="match status" value="1"/>
</dbReference>
<evidence type="ECO:0000256" key="2">
    <source>
        <dbReference type="ARBA" id="ARBA00022676"/>
    </source>
</evidence>
<evidence type="ECO:0000313" key="7">
    <source>
        <dbReference type="EMBL" id="QAV53739.1"/>
    </source>
</evidence>
<dbReference type="Pfam" id="PF00201">
    <property type="entry name" value="UDPGT"/>
    <property type="match status" value="1"/>
</dbReference>
<comment type="similarity">
    <text evidence="1 4">Belongs to the UDP-glycosyltransferase family.</text>
</comment>
<dbReference type="Gene3D" id="3.40.50.2000">
    <property type="entry name" value="Glycogen Phosphorylase B"/>
    <property type="match status" value="2"/>
</dbReference>
<dbReference type="InterPro" id="IPR002213">
    <property type="entry name" value="UDP_glucos_trans"/>
</dbReference>
<keyword evidence="6" id="KW-0175">Coiled coil</keyword>
<organism evidence="7">
    <name type="scientific">Fagopyrum tataricum</name>
    <name type="common">Tartarian buckwheat</name>
    <name type="synonym">Polygonum tataricum</name>
    <dbReference type="NCBI Taxonomy" id="62330"/>
    <lineage>
        <taxon>Eukaryota</taxon>
        <taxon>Viridiplantae</taxon>
        <taxon>Streptophyta</taxon>
        <taxon>Embryophyta</taxon>
        <taxon>Tracheophyta</taxon>
        <taxon>Spermatophyta</taxon>
        <taxon>Magnoliopsida</taxon>
        <taxon>eudicotyledons</taxon>
        <taxon>Gunneridae</taxon>
        <taxon>Pentapetalae</taxon>
        <taxon>Caryophyllales</taxon>
        <taxon>Polygonaceae</taxon>
        <taxon>Polygonoideae</taxon>
        <taxon>Fagopyreae</taxon>
        <taxon>Fagopyrum</taxon>
    </lineage>
</organism>
<dbReference type="PROSITE" id="PS00375">
    <property type="entry name" value="UDPGT"/>
    <property type="match status" value="1"/>
</dbReference>
<dbReference type="FunFam" id="3.40.50.2000:FF:000071">
    <property type="entry name" value="Glycosyltransferase"/>
    <property type="match status" value="1"/>
</dbReference>
<dbReference type="InterPro" id="IPR035595">
    <property type="entry name" value="UDP_glycos_trans_CS"/>
</dbReference>
<dbReference type="AlphaFoldDB" id="A0A6B7ENQ6"/>
<evidence type="ECO:0000256" key="1">
    <source>
        <dbReference type="ARBA" id="ARBA00009995"/>
    </source>
</evidence>
<keyword evidence="3 4" id="KW-0808">Transferase</keyword>
<protein>
    <recommendedName>
        <fullName evidence="5">Glycosyltransferase</fullName>
        <ecNumber evidence="5">2.4.1.-</ecNumber>
    </recommendedName>
</protein>
<dbReference type="EC" id="2.4.1.-" evidence="5"/>
<proteinExistence type="evidence at transcript level"/>
<evidence type="ECO:0000256" key="4">
    <source>
        <dbReference type="RuleBase" id="RU003718"/>
    </source>
</evidence>